<evidence type="ECO:0000313" key="2">
    <source>
        <dbReference type="Proteomes" id="UP000595437"/>
    </source>
</evidence>
<reference evidence="2" key="1">
    <citation type="submission" date="2021-01" db="EMBL/GenBank/DDBJ databases">
        <title>Caligus Genome Assembly.</title>
        <authorList>
            <person name="Gallardo-Escarate C."/>
        </authorList>
    </citation>
    <scope>NUCLEOTIDE SEQUENCE [LARGE SCALE GENOMIC DNA]</scope>
</reference>
<gene>
    <name evidence="1" type="ORF">FKW44_001992</name>
</gene>
<organism evidence="1 2">
    <name type="scientific">Caligus rogercresseyi</name>
    <name type="common">Sea louse</name>
    <dbReference type="NCBI Taxonomy" id="217165"/>
    <lineage>
        <taxon>Eukaryota</taxon>
        <taxon>Metazoa</taxon>
        <taxon>Ecdysozoa</taxon>
        <taxon>Arthropoda</taxon>
        <taxon>Crustacea</taxon>
        <taxon>Multicrustacea</taxon>
        <taxon>Hexanauplia</taxon>
        <taxon>Copepoda</taxon>
        <taxon>Siphonostomatoida</taxon>
        <taxon>Caligidae</taxon>
        <taxon>Caligus</taxon>
    </lineage>
</organism>
<keyword evidence="2" id="KW-1185">Reference proteome</keyword>
<accession>A0A7T8KJW3</accession>
<dbReference type="Proteomes" id="UP000595437">
    <property type="component" value="Chromosome 1"/>
</dbReference>
<name>A0A7T8KJW3_CALRO</name>
<evidence type="ECO:0000313" key="1">
    <source>
        <dbReference type="EMBL" id="QQP57113.1"/>
    </source>
</evidence>
<sequence length="94" mass="10736">TQCTPVDLFTSHMNTVIFITINASTINTSSRQLTANHLNSDPIEFHPLTYQWAMMNGFEGSIEPPAERRRHNKQEGVLYEYASYLNYSVNPNAE</sequence>
<proteinExistence type="predicted"/>
<protein>
    <submittedName>
        <fullName evidence="1">Uncharacterized protein</fullName>
    </submittedName>
</protein>
<dbReference type="EMBL" id="CP045890">
    <property type="protein sequence ID" value="QQP57113.1"/>
    <property type="molecule type" value="Genomic_DNA"/>
</dbReference>
<feature type="non-terminal residue" evidence="1">
    <location>
        <position position="1"/>
    </location>
</feature>
<dbReference type="AlphaFoldDB" id="A0A7T8KJW3"/>